<comment type="subcellular location">
    <subcellularLocation>
        <location evidence="1">Membrane</location>
        <topology evidence="1">Multi-pass membrane protein</topology>
    </subcellularLocation>
</comment>
<sequence length="544" mass="61240">MGIAAKFLRRPLRRGRPVLPPPVPPPMSSSPISSFSWTTLFHNGKIAEKFCCPSNPRTGFYNQVPFRTFSWFTQEKPMGTAKTGENSAGSFEETVEFNPVEVLEMAAAPPSAGVDTCSGVTEEVFDENSWCYYPISSVISILDGLHGFTGLPWWVVISTSTVVLRSSLLPVLILQLKKMAKFAAIITKVPPPMPRPLSWRSFRELYWDFNKKKKELGCPSYLWNFAFFSVQLPCFLLWMSSIRRMCLDHHPGFDTGGTLWFQNLTDCPHGIAGFTFPTLIAVLHYITVQISFQTVKHVKLQGILGLLAKYYKVYLDILSVPLFFIGFYIPQGSLVYWVTNSSFTLIQQLCLRHPKVRLQLGLPNIPDPAKNKIPIEEGRNDSPRATDVTMPIESVSPGMLLDLALQDLAAGHQDKALILLRHAIKKDPELVQALVAIGQILCSRKLFAEAAEYFEQAIDKSQEKEIGLLVIALFGAGVSRIWEGKNLEGIDYLKRIAGLKEPDKPEDKACYYKGLVMLGRFEFLYFILFLLHACMHDSFSIIHH</sequence>
<keyword evidence="3 6" id="KW-0812">Transmembrane</keyword>
<gene>
    <name evidence="7" type="primary">ALB3L3</name>
    <name evidence="7" type="ORF">AXF42_Ash006207</name>
</gene>
<dbReference type="CDD" id="cd20069">
    <property type="entry name" value="5TM_Oxa1-like"/>
    <property type="match status" value="1"/>
</dbReference>
<keyword evidence="8" id="KW-1185">Reference proteome</keyword>
<keyword evidence="5 6" id="KW-0472">Membrane</keyword>
<reference evidence="7 8" key="1">
    <citation type="journal article" date="2017" name="Nature">
        <title>The Apostasia genome and the evolution of orchids.</title>
        <authorList>
            <person name="Zhang G.Q."/>
            <person name="Liu K.W."/>
            <person name="Li Z."/>
            <person name="Lohaus R."/>
            <person name="Hsiao Y.Y."/>
            <person name="Niu S.C."/>
            <person name="Wang J.Y."/>
            <person name="Lin Y.C."/>
            <person name="Xu Q."/>
            <person name="Chen L.J."/>
            <person name="Yoshida K."/>
            <person name="Fujiwara S."/>
            <person name="Wang Z.W."/>
            <person name="Zhang Y.Q."/>
            <person name="Mitsuda N."/>
            <person name="Wang M."/>
            <person name="Liu G.H."/>
            <person name="Pecoraro L."/>
            <person name="Huang H.X."/>
            <person name="Xiao X.J."/>
            <person name="Lin M."/>
            <person name="Wu X.Y."/>
            <person name="Wu W.L."/>
            <person name="Chen Y.Y."/>
            <person name="Chang S.B."/>
            <person name="Sakamoto S."/>
            <person name="Ohme-Takagi M."/>
            <person name="Yagi M."/>
            <person name="Zeng S.J."/>
            <person name="Shen C.Y."/>
            <person name="Yeh C.M."/>
            <person name="Luo Y.B."/>
            <person name="Tsai W.C."/>
            <person name="Van de Peer Y."/>
            <person name="Liu Z.J."/>
        </authorList>
    </citation>
    <scope>NUCLEOTIDE SEQUENCE [LARGE SCALE GENOMIC DNA]</scope>
    <source>
        <strain evidence="8">cv. Shenzhen</strain>
        <tissue evidence="7">Stem</tissue>
    </source>
</reference>
<evidence type="ECO:0000256" key="5">
    <source>
        <dbReference type="ARBA" id="ARBA00023136"/>
    </source>
</evidence>
<dbReference type="GO" id="GO:0032979">
    <property type="term" value="P:protein insertion into mitochondrial inner membrane from matrix"/>
    <property type="evidence" value="ECO:0007669"/>
    <property type="project" value="TreeGrafter"/>
</dbReference>
<feature type="transmembrane region" description="Helical" evidence="6">
    <location>
        <begin position="271"/>
        <end position="292"/>
    </location>
</feature>
<evidence type="ECO:0000256" key="3">
    <source>
        <dbReference type="ARBA" id="ARBA00022692"/>
    </source>
</evidence>
<dbReference type="AlphaFoldDB" id="A0A2I0B0J2"/>
<dbReference type="Gene3D" id="1.25.40.10">
    <property type="entry name" value="Tetratricopeptide repeat domain"/>
    <property type="match status" value="1"/>
</dbReference>
<dbReference type="SUPFAM" id="SSF48452">
    <property type="entry name" value="TPR-like"/>
    <property type="match status" value="1"/>
</dbReference>
<protein>
    <submittedName>
        <fullName evidence="7">ALBINO3-like protein 3, mitochondrial</fullName>
    </submittedName>
</protein>
<keyword evidence="4 6" id="KW-1133">Transmembrane helix</keyword>
<dbReference type="OrthoDB" id="2148490at2759"/>
<dbReference type="PANTHER" id="PTHR12428:SF65">
    <property type="entry name" value="CYTOCHROME C OXIDASE ASSEMBLY PROTEIN COX18, MITOCHONDRIAL"/>
    <property type="match status" value="1"/>
</dbReference>
<dbReference type="Proteomes" id="UP000236161">
    <property type="component" value="Unassembled WGS sequence"/>
</dbReference>
<accession>A0A2I0B0J2</accession>
<dbReference type="PANTHER" id="PTHR12428">
    <property type="entry name" value="OXA1"/>
    <property type="match status" value="1"/>
</dbReference>
<name>A0A2I0B0J2_9ASPA</name>
<dbReference type="GO" id="GO:0005743">
    <property type="term" value="C:mitochondrial inner membrane"/>
    <property type="evidence" value="ECO:0007669"/>
    <property type="project" value="TreeGrafter"/>
</dbReference>
<organism evidence="7 8">
    <name type="scientific">Apostasia shenzhenica</name>
    <dbReference type="NCBI Taxonomy" id="1088818"/>
    <lineage>
        <taxon>Eukaryota</taxon>
        <taxon>Viridiplantae</taxon>
        <taxon>Streptophyta</taxon>
        <taxon>Embryophyta</taxon>
        <taxon>Tracheophyta</taxon>
        <taxon>Spermatophyta</taxon>
        <taxon>Magnoliopsida</taxon>
        <taxon>Liliopsida</taxon>
        <taxon>Asparagales</taxon>
        <taxon>Orchidaceae</taxon>
        <taxon>Apostasioideae</taxon>
        <taxon>Apostasia</taxon>
    </lineage>
</organism>
<evidence type="ECO:0000256" key="2">
    <source>
        <dbReference type="ARBA" id="ARBA00010583"/>
    </source>
</evidence>
<feature type="transmembrane region" description="Helical" evidence="6">
    <location>
        <begin position="151"/>
        <end position="174"/>
    </location>
</feature>
<dbReference type="STRING" id="1088818.A0A2I0B0J2"/>
<feature type="transmembrane region" description="Helical" evidence="6">
    <location>
        <begin position="313"/>
        <end position="329"/>
    </location>
</feature>
<proteinExistence type="inferred from homology"/>
<dbReference type="InterPro" id="IPR011990">
    <property type="entry name" value="TPR-like_helical_dom_sf"/>
</dbReference>
<evidence type="ECO:0000313" key="7">
    <source>
        <dbReference type="EMBL" id="PKA61310.1"/>
    </source>
</evidence>
<feature type="transmembrane region" description="Helical" evidence="6">
    <location>
        <begin position="221"/>
        <end position="239"/>
    </location>
</feature>
<dbReference type="GO" id="GO:0032977">
    <property type="term" value="F:membrane insertase activity"/>
    <property type="evidence" value="ECO:0007669"/>
    <property type="project" value="InterPro"/>
</dbReference>
<evidence type="ECO:0000256" key="6">
    <source>
        <dbReference type="SAM" id="Phobius"/>
    </source>
</evidence>
<dbReference type="EMBL" id="KZ451932">
    <property type="protein sequence ID" value="PKA61310.1"/>
    <property type="molecule type" value="Genomic_DNA"/>
</dbReference>
<evidence type="ECO:0000256" key="1">
    <source>
        <dbReference type="ARBA" id="ARBA00004141"/>
    </source>
</evidence>
<comment type="similarity">
    <text evidence="2">Belongs to the OXA1/ALB3/YidC (TC 2.A.9.2) family.</text>
</comment>
<evidence type="ECO:0000256" key="4">
    <source>
        <dbReference type="ARBA" id="ARBA00022989"/>
    </source>
</evidence>
<dbReference type="InterPro" id="IPR001708">
    <property type="entry name" value="YidC/ALB3/OXA1/COX18"/>
</dbReference>
<evidence type="ECO:0000313" key="8">
    <source>
        <dbReference type="Proteomes" id="UP000236161"/>
    </source>
</evidence>